<dbReference type="Proteomes" id="UP000479000">
    <property type="component" value="Unassembled WGS sequence"/>
</dbReference>
<dbReference type="AlphaFoldDB" id="A0A6H5HFV1"/>
<feature type="compositionally biased region" description="Basic residues" evidence="1">
    <location>
        <begin position="115"/>
        <end position="124"/>
    </location>
</feature>
<feature type="region of interest" description="Disordered" evidence="1">
    <location>
        <begin position="81"/>
        <end position="129"/>
    </location>
</feature>
<organism evidence="2 3">
    <name type="scientific">Nesidiocoris tenuis</name>
    <dbReference type="NCBI Taxonomy" id="355587"/>
    <lineage>
        <taxon>Eukaryota</taxon>
        <taxon>Metazoa</taxon>
        <taxon>Ecdysozoa</taxon>
        <taxon>Arthropoda</taxon>
        <taxon>Hexapoda</taxon>
        <taxon>Insecta</taxon>
        <taxon>Pterygota</taxon>
        <taxon>Neoptera</taxon>
        <taxon>Paraneoptera</taxon>
        <taxon>Hemiptera</taxon>
        <taxon>Heteroptera</taxon>
        <taxon>Panheteroptera</taxon>
        <taxon>Cimicomorpha</taxon>
        <taxon>Miridae</taxon>
        <taxon>Dicyphina</taxon>
        <taxon>Nesidiocoris</taxon>
    </lineage>
</organism>
<accession>A0A6H5HFV1</accession>
<name>A0A6H5HFV1_9HEMI</name>
<evidence type="ECO:0000256" key="1">
    <source>
        <dbReference type="SAM" id="MobiDB-lite"/>
    </source>
</evidence>
<proteinExistence type="predicted"/>
<dbReference type="EMBL" id="CADCXU010025579">
    <property type="protein sequence ID" value="CAB0012596.1"/>
    <property type="molecule type" value="Genomic_DNA"/>
</dbReference>
<evidence type="ECO:0000313" key="2">
    <source>
        <dbReference type="EMBL" id="CAB0012596.1"/>
    </source>
</evidence>
<gene>
    <name evidence="2" type="ORF">NTEN_LOCUS17306</name>
</gene>
<reference evidence="2 3" key="1">
    <citation type="submission" date="2020-02" db="EMBL/GenBank/DDBJ databases">
        <authorList>
            <person name="Ferguson B K."/>
        </authorList>
    </citation>
    <scope>NUCLEOTIDE SEQUENCE [LARGE SCALE GENOMIC DNA]</scope>
</reference>
<evidence type="ECO:0000313" key="3">
    <source>
        <dbReference type="Proteomes" id="UP000479000"/>
    </source>
</evidence>
<feature type="compositionally biased region" description="Basic and acidic residues" evidence="1">
    <location>
        <begin position="81"/>
        <end position="94"/>
    </location>
</feature>
<protein>
    <submittedName>
        <fullName evidence="2">Uncharacterized protein</fullName>
    </submittedName>
</protein>
<keyword evidence="3" id="KW-1185">Reference proteome</keyword>
<sequence length="161" mass="18921">MMKLMIVMMMTKMMMMKVIMMKKKMMRMMIIIMMMVIVMMIIMRVIMKKKMIMITMTTMVMKKMEDREIFLPTGTTSRARWEGLDSINDEKGEKLSPSLPPYPSTPDPTTSILHPKGRPHRSKARRSDFRLNNEGRLTFTNAMNFSFLSGRSQIHINRSRS</sequence>